<accession>A0A1S1Q335</accession>
<dbReference type="PANTHER" id="PTHR13847:SF289">
    <property type="entry name" value="GLYCINE OXIDASE"/>
    <property type="match status" value="1"/>
</dbReference>
<sequence length="835" mass="86629">MPRSLDPSAPLAARGRPAGSTTDAAPAGRRTLIATAVTARVAGLAIRAGAVLLPELAGRPADLPAALTEHRPHTLVVGANHVPGDALHRWAQAMRRTPDRRALAVIRRGTSLAEIDTDAAAELGVTVRNTPEVNARHVARFMADELLAPRRAAGHRPRPPTVGLIGSGDINSRVAREAVARGHDVIVYSPSLAAGAGALDRWLAARRLPAGRIRAARDVESVLDAADLLGLAVPLTTGGEHPTAGLIGAERLKRFGGHRIVSVCEPDVFTGQALTAAFDQLDLEVVLDNAPRLLDPVRALLAGRYDPDDPPRVRPGFTLVSAAMRAPECAADLDQAVLTALARLDLDDRRELPRPPAGPSRAEAEAVVVVGGGIVGLTVALRLHEAGRRVVVLDAAPADRRRVDEQGTTFAGTNGRHLSTTETLPHADATRAGVLARTPTDGGWRLRPPESLSAPEAAWAEAFEQFTDRPGMRALATEAVIALNRLGLRRWEEIFQDRPDDLGACLRGNRLARVYLDDAGLAAGRTLQTRANDDTTDLDAAAVRRHWPALAAGLGAGPDCRSDRRSGGGAVEVDGCAVAVHDLAGALADLLRGRGVPVVASAAVRGLRPTGAAVEVELGDGTVVPAGRVVLTVGGRDLYRLLGGRWPDAGCVANVLGVSLTLPNPGVARPLKIHAGDPLGVINVTPAADQSVIHVSGGFGYLGLASWRGARLIPADSDTEAGGGGVAGAVEELVTALTVAIGDLFPALRGPDGRLDVREVRTCERPMTADGLPVVDAPAELGGRIVVAAGTNAGGAVQAPALADLVADLLDGHPWWAQLAMAGDRTGLPVGGGRL</sequence>
<evidence type="ECO:0000313" key="6">
    <source>
        <dbReference type="Proteomes" id="UP000179769"/>
    </source>
</evidence>
<dbReference type="Gene3D" id="3.30.9.10">
    <property type="entry name" value="D-Amino Acid Oxidase, subunit A, domain 2"/>
    <property type="match status" value="1"/>
</dbReference>
<dbReference type="SUPFAM" id="SSF51735">
    <property type="entry name" value="NAD(P)-binding Rossmann-fold domains"/>
    <property type="match status" value="1"/>
</dbReference>
<dbReference type="OrthoDB" id="9815989at2"/>
<protein>
    <submittedName>
        <fullName evidence="5">FAD-dependent oxidoreductase</fullName>
    </submittedName>
</protein>
<feature type="region of interest" description="Disordered" evidence="2">
    <location>
        <begin position="1"/>
        <end position="26"/>
    </location>
</feature>
<evidence type="ECO:0000259" key="3">
    <source>
        <dbReference type="Pfam" id="PF01266"/>
    </source>
</evidence>
<dbReference type="InterPro" id="IPR006140">
    <property type="entry name" value="D-isomer_DH_NAD-bd"/>
</dbReference>
<dbReference type="Gene3D" id="3.50.50.60">
    <property type="entry name" value="FAD/NAD(P)-binding domain"/>
    <property type="match status" value="2"/>
</dbReference>
<evidence type="ECO:0000256" key="2">
    <source>
        <dbReference type="SAM" id="MobiDB-lite"/>
    </source>
</evidence>
<name>A0A1S1Q335_9ACTN</name>
<dbReference type="PANTHER" id="PTHR13847">
    <property type="entry name" value="SARCOSINE DEHYDROGENASE-RELATED"/>
    <property type="match status" value="1"/>
</dbReference>
<feature type="domain" description="FAD dependent oxidoreductase" evidence="3">
    <location>
        <begin position="367"/>
        <end position="809"/>
    </location>
</feature>
<organism evidence="5 6">
    <name type="scientific">Parafrankia soli</name>
    <dbReference type="NCBI Taxonomy" id="2599596"/>
    <lineage>
        <taxon>Bacteria</taxon>
        <taxon>Bacillati</taxon>
        <taxon>Actinomycetota</taxon>
        <taxon>Actinomycetes</taxon>
        <taxon>Frankiales</taxon>
        <taxon>Frankiaceae</taxon>
        <taxon>Parafrankia</taxon>
    </lineage>
</organism>
<dbReference type="InterPro" id="IPR036291">
    <property type="entry name" value="NAD(P)-bd_dom_sf"/>
</dbReference>
<keyword evidence="1" id="KW-0560">Oxidoreductase</keyword>
<gene>
    <name evidence="5" type="ORF">BBK14_04335</name>
</gene>
<dbReference type="GO" id="GO:0005737">
    <property type="term" value="C:cytoplasm"/>
    <property type="evidence" value="ECO:0007669"/>
    <property type="project" value="TreeGrafter"/>
</dbReference>
<reference evidence="6" key="1">
    <citation type="submission" date="2016-07" db="EMBL/GenBank/DDBJ databases">
        <title>Frankia sp. NRRL B-16219 Genome sequencing.</title>
        <authorList>
            <person name="Ghodhbane-Gtari F."/>
            <person name="Swanson E."/>
            <person name="Gueddou A."/>
            <person name="Louati M."/>
            <person name="Nouioui I."/>
            <person name="Hezbri K."/>
            <person name="Abebe-Akele F."/>
            <person name="Simpson S."/>
            <person name="Morris K."/>
            <person name="Thomas K."/>
            <person name="Gtari M."/>
            <person name="Tisa L.S."/>
        </authorList>
    </citation>
    <scope>NUCLEOTIDE SEQUENCE [LARGE SCALE GENOMIC DNA]</scope>
    <source>
        <strain evidence="6">NRRL B-16219</strain>
    </source>
</reference>
<dbReference type="GO" id="GO:0016491">
    <property type="term" value="F:oxidoreductase activity"/>
    <property type="evidence" value="ECO:0007669"/>
    <property type="project" value="UniProtKB-KW"/>
</dbReference>
<dbReference type="AlphaFoldDB" id="A0A1S1Q335"/>
<dbReference type="Gene3D" id="3.40.50.720">
    <property type="entry name" value="NAD(P)-binding Rossmann-like Domain"/>
    <property type="match status" value="2"/>
</dbReference>
<dbReference type="Pfam" id="PF02826">
    <property type="entry name" value="2-Hacid_dh_C"/>
    <property type="match status" value="1"/>
</dbReference>
<feature type="domain" description="D-isomer specific 2-hydroxyacid dehydrogenase NAD-binding" evidence="4">
    <location>
        <begin position="147"/>
        <end position="280"/>
    </location>
</feature>
<dbReference type="RefSeq" id="WP_071063836.1">
    <property type="nucleotide sequence ID" value="NZ_MAXA01000213.1"/>
</dbReference>
<comment type="caution">
    <text evidence="5">The sequence shown here is derived from an EMBL/GenBank/DDBJ whole genome shotgun (WGS) entry which is preliminary data.</text>
</comment>
<keyword evidence="6" id="KW-1185">Reference proteome</keyword>
<evidence type="ECO:0000259" key="4">
    <source>
        <dbReference type="Pfam" id="PF02826"/>
    </source>
</evidence>
<evidence type="ECO:0000256" key="1">
    <source>
        <dbReference type="ARBA" id="ARBA00023002"/>
    </source>
</evidence>
<evidence type="ECO:0000313" key="5">
    <source>
        <dbReference type="EMBL" id="OHV28370.1"/>
    </source>
</evidence>
<dbReference type="EMBL" id="MAXA01000213">
    <property type="protein sequence ID" value="OHV28370.1"/>
    <property type="molecule type" value="Genomic_DNA"/>
</dbReference>
<proteinExistence type="predicted"/>
<dbReference type="GO" id="GO:0051287">
    <property type="term" value="F:NAD binding"/>
    <property type="evidence" value="ECO:0007669"/>
    <property type="project" value="InterPro"/>
</dbReference>
<dbReference type="SUPFAM" id="SSF51905">
    <property type="entry name" value="FAD/NAD(P)-binding domain"/>
    <property type="match status" value="1"/>
</dbReference>
<dbReference type="InterPro" id="IPR036188">
    <property type="entry name" value="FAD/NAD-bd_sf"/>
</dbReference>
<dbReference type="Pfam" id="PF01266">
    <property type="entry name" value="DAO"/>
    <property type="match status" value="1"/>
</dbReference>
<dbReference type="Proteomes" id="UP000179769">
    <property type="component" value="Unassembled WGS sequence"/>
</dbReference>
<dbReference type="InterPro" id="IPR006076">
    <property type="entry name" value="FAD-dep_OxRdtase"/>
</dbReference>